<keyword evidence="1" id="KW-1133">Transmembrane helix</keyword>
<proteinExistence type="predicted"/>
<dbReference type="EMBL" id="CP133006">
    <property type="protein sequence ID" value="WZG09563.1"/>
    <property type="molecule type" value="Genomic_DNA"/>
</dbReference>
<protein>
    <recommendedName>
        <fullName evidence="4">DUF423 domain-containing protein</fullName>
    </recommendedName>
</protein>
<dbReference type="Proteomes" id="UP001468345">
    <property type="component" value="Chromosome"/>
</dbReference>
<dbReference type="RefSeq" id="WP_341636369.1">
    <property type="nucleotide sequence ID" value="NZ_CP133006.1"/>
</dbReference>
<keyword evidence="3" id="KW-1185">Reference proteome</keyword>
<feature type="transmembrane region" description="Helical" evidence="1">
    <location>
        <begin position="90"/>
        <end position="111"/>
    </location>
</feature>
<evidence type="ECO:0000256" key="1">
    <source>
        <dbReference type="SAM" id="Phobius"/>
    </source>
</evidence>
<evidence type="ECO:0000313" key="2">
    <source>
        <dbReference type="EMBL" id="WZG09563.1"/>
    </source>
</evidence>
<feature type="transmembrane region" description="Helical" evidence="1">
    <location>
        <begin position="58"/>
        <end position="78"/>
    </location>
</feature>
<keyword evidence="1" id="KW-0472">Membrane</keyword>
<evidence type="ECO:0008006" key="4">
    <source>
        <dbReference type="Google" id="ProtNLM"/>
    </source>
</evidence>
<feature type="transmembrane region" description="Helical" evidence="1">
    <location>
        <begin position="15"/>
        <end position="38"/>
    </location>
</feature>
<evidence type="ECO:0000313" key="3">
    <source>
        <dbReference type="Proteomes" id="UP001468345"/>
    </source>
</evidence>
<reference evidence="2 3" key="1">
    <citation type="journal article" date="2024" name="ISME J.">
        <title>Staphylococcus epidermidis bacteriocin A37 kills natural competitors with a unique mechanism of action.</title>
        <authorList>
            <person name="Puls J.S."/>
            <person name="Winnerling B."/>
            <person name="Power J.J."/>
            <person name="Kruger A.M."/>
            <person name="Brajtenbach D."/>
            <person name="Johnson M."/>
            <person name="Bilici K."/>
            <person name="Camus L."/>
            <person name="Fliesswasser T."/>
            <person name="Schneider T."/>
            <person name="Sahl H.G."/>
            <person name="Ghosal D."/>
            <person name="Kubitscheck U."/>
            <person name="Heilbronner S."/>
            <person name="Grein F."/>
        </authorList>
    </citation>
    <scope>NUCLEOTIDE SEQUENCE [LARGE SCALE GENOMIC DNA]</scope>
    <source>
        <strain evidence="2 3">SCK7</strain>
    </source>
</reference>
<keyword evidence="1" id="KW-0812">Transmembrane</keyword>
<organism evidence="2 3">
    <name type="scientific">Staphylococcus casei</name>
    <dbReference type="NCBI Taxonomy" id="201828"/>
    <lineage>
        <taxon>Bacteria</taxon>
        <taxon>Bacillati</taxon>
        <taxon>Bacillota</taxon>
        <taxon>Bacilli</taxon>
        <taxon>Bacillales</taxon>
        <taxon>Staphylococcaceae</taxon>
        <taxon>Staphylococcus</taxon>
    </lineage>
</organism>
<feature type="transmembrane region" description="Helical" evidence="1">
    <location>
        <begin position="123"/>
        <end position="143"/>
    </location>
</feature>
<accession>A0ABZ2WCQ4</accession>
<gene>
    <name evidence="2" type="ORF">SHJJP9002_001525</name>
</gene>
<name>A0ABZ2WCQ4_9STAP</name>
<sequence>MKKMLSVDKLETKEIILILQSILLGATITGRGVLWFTRQETVLHDSPFYLALHEIMPIWLWGLIVMVTGIIYTSSALFVTSMEHSIKYHLVSFIGGGTSALFYFIMTSAGMYNNINWLTPFNFLILTVWTGVLAFIGGAEIYARRK</sequence>